<dbReference type="SUPFAM" id="SSF48056">
    <property type="entry name" value="Di-copper centre-containing domain"/>
    <property type="match status" value="1"/>
</dbReference>
<evidence type="ECO:0000259" key="4">
    <source>
        <dbReference type="Pfam" id="PF00372"/>
    </source>
</evidence>
<dbReference type="OrthoDB" id="6371642at2759"/>
<dbReference type="Pfam" id="PF03722">
    <property type="entry name" value="Hemocyanin_N"/>
    <property type="match status" value="1"/>
</dbReference>
<dbReference type="Pfam" id="PF03723">
    <property type="entry name" value="Hemocyanin_C"/>
    <property type="match status" value="1"/>
</dbReference>
<dbReference type="InterPro" id="IPR005203">
    <property type="entry name" value="Hemocyanin_C"/>
</dbReference>
<evidence type="ECO:0000256" key="3">
    <source>
        <dbReference type="SAM" id="SignalP"/>
    </source>
</evidence>
<keyword evidence="1" id="KW-0758">Storage protein</keyword>
<dbReference type="AlphaFoldDB" id="A0A0T6AU86"/>
<dbReference type="GO" id="GO:0045735">
    <property type="term" value="F:nutrient reservoir activity"/>
    <property type="evidence" value="ECO:0007669"/>
    <property type="project" value="UniProtKB-KW"/>
</dbReference>
<dbReference type="InterPro" id="IPR014756">
    <property type="entry name" value="Ig_E-set"/>
</dbReference>
<gene>
    <name evidence="7" type="ORF">AMK59_6997</name>
</gene>
<organism evidence="7 8">
    <name type="scientific">Oryctes borbonicus</name>
    <dbReference type="NCBI Taxonomy" id="1629725"/>
    <lineage>
        <taxon>Eukaryota</taxon>
        <taxon>Metazoa</taxon>
        <taxon>Ecdysozoa</taxon>
        <taxon>Arthropoda</taxon>
        <taxon>Hexapoda</taxon>
        <taxon>Insecta</taxon>
        <taxon>Pterygota</taxon>
        <taxon>Neoptera</taxon>
        <taxon>Endopterygota</taxon>
        <taxon>Coleoptera</taxon>
        <taxon>Polyphaga</taxon>
        <taxon>Scarabaeiformia</taxon>
        <taxon>Scarabaeidae</taxon>
        <taxon>Dynastinae</taxon>
        <taxon>Oryctes</taxon>
    </lineage>
</organism>
<dbReference type="InterPro" id="IPR013788">
    <property type="entry name" value="Hemocyanin/hexamerin"/>
</dbReference>
<feature type="chain" id="PRO_5006668130" evidence="3">
    <location>
        <begin position="17"/>
        <end position="829"/>
    </location>
</feature>
<dbReference type="GO" id="GO:0005615">
    <property type="term" value="C:extracellular space"/>
    <property type="evidence" value="ECO:0007669"/>
    <property type="project" value="UniProtKB-ARBA"/>
</dbReference>
<evidence type="ECO:0000313" key="8">
    <source>
        <dbReference type="Proteomes" id="UP000051574"/>
    </source>
</evidence>
<dbReference type="InterPro" id="IPR008922">
    <property type="entry name" value="Di-copper_centre_dom_sf"/>
</dbReference>
<dbReference type="Proteomes" id="UP000051574">
    <property type="component" value="Unassembled WGS sequence"/>
</dbReference>
<dbReference type="InterPro" id="IPR005204">
    <property type="entry name" value="Hemocyanin_N"/>
</dbReference>
<feature type="compositionally biased region" description="Basic and acidic residues" evidence="2">
    <location>
        <begin position="185"/>
        <end position="194"/>
    </location>
</feature>
<evidence type="ECO:0000313" key="7">
    <source>
        <dbReference type="EMBL" id="KRT78719.1"/>
    </source>
</evidence>
<dbReference type="EMBL" id="LJIG01022787">
    <property type="protein sequence ID" value="KRT78719.1"/>
    <property type="molecule type" value="Genomic_DNA"/>
</dbReference>
<accession>A0A0T6AU86</accession>
<dbReference type="PANTHER" id="PTHR11511:SF5">
    <property type="entry name" value="FAT-BODY PROTEIN 1-RELATED"/>
    <property type="match status" value="1"/>
</dbReference>
<feature type="domain" description="Hemocyanin middle" evidence="4">
    <location>
        <begin position="316"/>
        <end position="572"/>
    </location>
</feature>
<evidence type="ECO:0000259" key="5">
    <source>
        <dbReference type="Pfam" id="PF03722"/>
    </source>
</evidence>
<feature type="domain" description="Hemocyanin N-terminal" evidence="5">
    <location>
        <begin position="40"/>
        <end position="158"/>
    </location>
</feature>
<keyword evidence="3" id="KW-0732">Signal</keyword>
<sequence>MNAVLILVTLFAIALASRTVVKLSKQKQDLQHRMNEILQLEKITLRLFRYIEQPDYYDDQKEIAVNYDIEDHIDNYQNSQAVREFWDLNRLGFLPKDEVFSIFNENHRREAISLFKILYYAKDYETLYKTACWARVFMNGGLFVYSLSVALVHRMDTSMINLPPIYEIYPNYFYNMDVIRRGQEARQAHPEEVRGPFGNKQQPISPMSPMPPMQPIQPEPISTPPRQDRATTFNVPLTSSTEDRMYRGRAPPQLPYPLWNQMIPIKMRPMGVDPLLYGLDPMMEELRQRQLRQAQIMQKPIQPETLVKDGQGDDISMENRKMYPDVDNSIIIDANYSISLNDQDKELRLSYLMEDVGFNAFYYYYNIYYPFWLPKEMMYFRSDKRGEQFYYIMQQILARYYLERLSNGLGEISILDYSVPIRTGYYPSMVYPNGMMFPVRPNNVWVQMERSMDNTRFDNNYTNSYISVRDYDRRIRDAIDHGYVYSSDGKPIDLYDERGFEILGNMIEGNPETPNKRFYGGLQIFARLMLGNARPALVDREVVVVPSALEHFETSLRDPVFYRFYKRMLMHFQKYLSNVPPYSTKELLMPGVKIEDVQIVEPLMTYFEYDKIDISNAIYNKPVNTEHIPVYVRQMRLNSKPFRYVMNVNSDKAYNALVKVFLGPKYDETGRRLDITESRLNFVEIDKFMVDLAPGANRIQRSSMRNCYANDRTSYREMYRRVMMDLSQRNAMLEYEPRVPNWCLPRRLLLPKGNTKGQMYQMYFIITPSRPTSYQPSGMIESVMEWPMMLDGQSLGFPLDRPIDENYFYVPNSFFKDAVITHIGLQTDS</sequence>
<dbReference type="InterPro" id="IPR000896">
    <property type="entry name" value="Hemocyanin/hexamerin_mid_dom"/>
</dbReference>
<evidence type="ECO:0000259" key="6">
    <source>
        <dbReference type="Pfam" id="PF03723"/>
    </source>
</evidence>
<dbReference type="PANTHER" id="PTHR11511">
    <property type="entry name" value="LARVAL STORAGE PROTEIN/PHENOLOXIDASE"/>
    <property type="match status" value="1"/>
</dbReference>
<keyword evidence="8" id="KW-1185">Reference proteome</keyword>
<comment type="caution">
    <text evidence="7">The sequence shown here is derived from an EMBL/GenBank/DDBJ whole genome shotgun (WGS) entry which is preliminary data.</text>
</comment>
<name>A0A0T6AU86_9SCAR</name>
<reference evidence="7 8" key="1">
    <citation type="submission" date="2015-09" db="EMBL/GenBank/DDBJ databases">
        <title>Draft genome of the scarab beetle Oryctes borbonicus.</title>
        <authorList>
            <person name="Meyer J.M."/>
            <person name="Markov G.V."/>
            <person name="Baskaran P."/>
            <person name="Herrmann M."/>
            <person name="Sommer R.J."/>
            <person name="Roedelsperger C."/>
        </authorList>
    </citation>
    <scope>NUCLEOTIDE SEQUENCE [LARGE SCALE GENOMIC DNA]</scope>
    <source>
        <strain evidence="7">OB123</strain>
        <tissue evidence="7">Whole animal</tissue>
    </source>
</reference>
<dbReference type="InterPro" id="IPR037020">
    <property type="entry name" value="Hemocyanin_C_sf"/>
</dbReference>
<dbReference type="Pfam" id="PF00372">
    <property type="entry name" value="Hemocyanin_M"/>
    <property type="match status" value="1"/>
</dbReference>
<evidence type="ECO:0000256" key="2">
    <source>
        <dbReference type="SAM" id="MobiDB-lite"/>
    </source>
</evidence>
<dbReference type="SUPFAM" id="SSF48050">
    <property type="entry name" value="Hemocyanin, N-terminal domain"/>
    <property type="match status" value="1"/>
</dbReference>
<protein>
    <submittedName>
        <fullName evidence="7">Uncharacterized protein</fullName>
    </submittedName>
</protein>
<dbReference type="PROSITE" id="PS00210">
    <property type="entry name" value="HEMOCYANIN_2"/>
    <property type="match status" value="1"/>
</dbReference>
<evidence type="ECO:0000256" key="1">
    <source>
        <dbReference type="ARBA" id="ARBA00022761"/>
    </source>
</evidence>
<proteinExistence type="predicted"/>
<feature type="signal peptide" evidence="3">
    <location>
        <begin position="1"/>
        <end position="16"/>
    </location>
</feature>
<dbReference type="Gene3D" id="2.60.40.1520">
    <property type="entry name" value="Hemocyanin, C-terminal domain"/>
    <property type="match status" value="1"/>
</dbReference>
<feature type="domain" description="Hemocyanin C-terminal" evidence="6">
    <location>
        <begin position="581"/>
        <end position="822"/>
    </location>
</feature>
<dbReference type="Gene3D" id="1.20.1370.10">
    <property type="entry name" value="Hemocyanin, N-terminal domain"/>
    <property type="match status" value="1"/>
</dbReference>
<dbReference type="PRINTS" id="PR00187">
    <property type="entry name" value="HAEMOCYANIN"/>
</dbReference>
<dbReference type="Gene3D" id="1.10.1280.10">
    <property type="entry name" value="Di-copper center containing domain from catechol oxidase"/>
    <property type="match status" value="1"/>
</dbReference>
<dbReference type="SUPFAM" id="SSF81296">
    <property type="entry name" value="E set domains"/>
    <property type="match status" value="1"/>
</dbReference>
<dbReference type="InterPro" id="IPR036697">
    <property type="entry name" value="Hemocyanin_N_sf"/>
</dbReference>
<feature type="region of interest" description="Disordered" evidence="2">
    <location>
        <begin position="185"/>
        <end position="206"/>
    </location>
</feature>